<feature type="transmembrane region" description="Helical" evidence="7">
    <location>
        <begin position="319"/>
        <end position="335"/>
    </location>
</feature>
<protein>
    <submittedName>
        <fullName evidence="9">Type VII secretion integral membrane protein EccD</fullName>
    </submittedName>
</protein>
<feature type="transmembrane region" description="Helical" evidence="7">
    <location>
        <begin position="231"/>
        <end position="249"/>
    </location>
</feature>
<feature type="domain" description="EccD-like transmembrane" evidence="8">
    <location>
        <begin position="123"/>
        <end position="448"/>
    </location>
</feature>
<evidence type="ECO:0000256" key="5">
    <source>
        <dbReference type="ARBA" id="ARBA00022989"/>
    </source>
</evidence>
<evidence type="ECO:0000256" key="6">
    <source>
        <dbReference type="ARBA" id="ARBA00023136"/>
    </source>
</evidence>
<organism evidence="9 10">
    <name type="scientific">Nocardioides dubius</name>
    <dbReference type="NCBI Taxonomy" id="317019"/>
    <lineage>
        <taxon>Bacteria</taxon>
        <taxon>Bacillati</taxon>
        <taxon>Actinomycetota</taxon>
        <taxon>Actinomycetes</taxon>
        <taxon>Propionibacteriales</taxon>
        <taxon>Nocardioidaceae</taxon>
        <taxon>Nocardioides</taxon>
    </lineage>
</organism>
<gene>
    <name evidence="9" type="primary">eccD</name>
    <name evidence="9" type="ORF">GCM10009668_21610</name>
</gene>
<sequence length="450" mass="45186">MSQAAPPAGASGMVRVTVASGSRRVDLVLPGSVPVAELLPELARSVGLLDAATVYAGYQLVAPDGRRLAGDAGLTIQGIEDGGLLTVTAGVDEKAPRVYDDVVEAMADAVERDLTPWSPVAGRRTALTAACLLLTLGAFALLLQRDSDLGAVAAAVIAALLVVGGVTLSRAQREREAAICLAWMGAGYAAVAGVMAVDDRALSDPITIAAAGGGALLAGIAAVAGLDAGRVLVIPAVVVGSIFAASGLVMDAAEITDVAEAFTVVLAAVVVAGSLLPWLALSATSTRVEQIITHSEITAEPTPIDPDLVRRDAVLGHELLLAISATVGALLVLIAPMTVSLGWAGTLLVVSGCVVVMLRTRQYRAGSQVLLGLASGVLGLLVTAAAVLVLHPDWQPSVAVILAGCGAALLAFTLVPSSQAIRRGRLGDVAEVAALVALLPLTVVAVGLVG</sequence>
<dbReference type="Gene3D" id="3.10.20.90">
    <property type="entry name" value="Phosphatidylinositol 3-kinase Catalytic Subunit, Chain A, domain 1"/>
    <property type="match status" value="1"/>
</dbReference>
<keyword evidence="6 7" id="KW-0472">Membrane</keyword>
<dbReference type="NCBIfam" id="TIGR03920">
    <property type="entry name" value="T7SS_EccD"/>
    <property type="match status" value="1"/>
</dbReference>
<feature type="transmembrane region" description="Helical" evidence="7">
    <location>
        <begin position="370"/>
        <end position="391"/>
    </location>
</feature>
<reference evidence="9 10" key="1">
    <citation type="journal article" date="2019" name="Int. J. Syst. Evol. Microbiol.">
        <title>The Global Catalogue of Microorganisms (GCM) 10K type strain sequencing project: providing services to taxonomists for standard genome sequencing and annotation.</title>
        <authorList>
            <consortium name="The Broad Institute Genomics Platform"/>
            <consortium name="The Broad Institute Genome Sequencing Center for Infectious Disease"/>
            <person name="Wu L."/>
            <person name="Ma J."/>
        </authorList>
    </citation>
    <scope>NUCLEOTIDE SEQUENCE [LARGE SCALE GENOMIC DNA]</scope>
    <source>
        <strain evidence="9 10">JCM 13008</strain>
    </source>
</reference>
<dbReference type="InterPro" id="IPR024962">
    <property type="entry name" value="YukD-like"/>
</dbReference>
<name>A0ABN1TV73_9ACTN</name>
<comment type="caution">
    <text evidence="9">The sequence shown here is derived from an EMBL/GenBank/DDBJ whole genome shotgun (WGS) entry which is preliminary data.</text>
</comment>
<feature type="transmembrane region" description="Helical" evidence="7">
    <location>
        <begin position="397"/>
        <end position="417"/>
    </location>
</feature>
<dbReference type="RefSeq" id="WP_343994222.1">
    <property type="nucleotide sequence ID" value="NZ_BAAALG010000008.1"/>
</dbReference>
<evidence type="ECO:0000259" key="8">
    <source>
        <dbReference type="Pfam" id="PF19053"/>
    </source>
</evidence>
<evidence type="ECO:0000256" key="4">
    <source>
        <dbReference type="ARBA" id="ARBA00022692"/>
    </source>
</evidence>
<evidence type="ECO:0000256" key="7">
    <source>
        <dbReference type="SAM" id="Phobius"/>
    </source>
</evidence>
<feature type="transmembrane region" description="Helical" evidence="7">
    <location>
        <begin position="208"/>
        <end position="226"/>
    </location>
</feature>
<dbReference type="Pfam" id="PF08817">
    <property type="entry name" value="YukD"/>
    <property type="match status" value="1"/>
</dbReference>
<feature type="transmembrane region" description="Helical" evidence="7">
    <location>
        <begin position="149"/>
        <end position="168"/>
    </location>
</feature>
<feature type="transmembrane region" description="Helical" evidence="7">
    <location>
        <begin position="429"/>
        <end position="449"/>
    </location>
</feature>
<feature type="transmembrane region" description="Helical" evidence="7">
    <location>
        <begin position="177"/>
        <end position="196"/>
    </location>
</feature>
<keyword evidence="3" id="KW-1003">Cell membrane</keyword>
<comment type="subcellular location">
    <subcellularLocation>
        <location evidence="1">Cell membrane</location>
        <topology evidence="1">Multi-pass membrane protein</topology>
    </subcellularLocation>
</comment>
<feature type="transmembrane region" description="Helical" evidence="7">
    <location>
        <begin position="341"/>
        <end position="358"/>
    </location>
</feature>
<proteinExistence type="inferred from homology"/>
<feature type="transmembrane region" description="Helical" evidence="7">
    <location>
        <begin position="125"/>
        <end position="143"/>
    </location>
</feature>
<dbReference type="InterPro" id="IPR006707">
    <property type="entry name" value="T7SS_EccD"/>
</dbReference>
<evidence type="ECO:0000256" key="3">
    <source>
        <dbReference type="ARBA" id="ARBA00022475"/>
    </source>
</evidence>
<keyword evidence="10" id="KW-1185">Reference proteome</keyword>
<feature type="transmembrane region" description="Helical" evidence="7">
    <location>
        <begin position="261"/>
        <end position="281"/>
    </location>
</feature>
<dbReference type="EMBL" id="BAAALG010000008">
    <property type="protein sequence ID" value="GAA1102677.1"/>
    <property type="molecule type" value="Genomic_DNA"/>
</dbReference>
<dbReference type="InterPro" id="IPR044049">
    <property type="entry name" value="EccD_transm"/>
</dbReference>
<keyword evidence="4 7" id="KW-0812">Transmembrane</keyword>
<dbReference type="Pfam" id="PF19053">
    <property type="entry name" value="EccD"/>
    <property type="match status" value="1"/>
</dbReference>
<evidence type="ECO:0000313" key="10">
    <source>
        <dbReference type="Proteomes" id="UP001501581"/>
    </source>
</evidence>
<evidence type="ECO:0000256" key="2">
    <source>
        <dbReference type="ARBA" id="ARBA00006162"/>
    </source>
</evidence>
<dbReference type="Proteomes" id="UP001501581">
    <property type="component" value="Unassembled WGS sequence"/>
</dbReference>
<evidence type="ECO:0000313" key="9">
    <source>
        <dbReference type="EMBL" id="GAA1102677.1"/>
    </source>
</evidence>
<evidence type="ECO:0000256" key="1">
    <source>
        <dbReference type="ARBA" id="ARBA00004651"/>
    </source>
</evidence>
<comment type="similarity">
    <text evidence="2">Belongs to the EccD/Snm4 family.</text>
</comment>
<keyword evidence="5 7" id="KW-1133">Transmembrane helix</keyword>
<accession>A0ABN1TV73</accession>